<protein>
    <submittedName>
        <fullName evidence="6">Cytochrome P450</fullName>
    </submittedName>
</protein>
<organism evidence="6 7">
    <name type="scientific">Periconia macrospinosa</name>
    <dbReference type="NCBI Taxonomy" id="97972"/>
    <lineage>
        <taxon>Eukaryota</taxon>
        <taxon>Fungi</taxon>
        <taxon>Dikarya</taxon>
        <taxon>Ascomycota</taxon>
        <taxon>Pezizomycotina</taxon>
        <taxon>Dothideomycetes</taxon>
        <taxon>Pleosporomycetidae</taxon>
        <taxon>Pleosporales</taxon>
        <taxon>Massarineae</taxon>
        <taxon>Periconiaceae</taxon>
        <taxon>Periconia</taxon>
    </lineage>
</organism>
<dbReference type="PANTHER" id="PTHR47582">
    <property type="entry name" value="P450, PUTATIVE (EUROFUNG)-RELATED"/>
    <property type="match status" value="1"/>
</dbReference>
<keyword evidence="5" id="KW-0349">Heme</keyword>
<gene>
    <name evidence="6" type="ORF">DM02DRAFT_614359</name>
</gene>
<dbReference type="EMBL" id="KZ805373">
    <property type="protein sequence ID" value="PVI00474.1"/>
    <property type="molecule type" value="Genomic_DNA"/>
</dbReference>
<dbReference type="GO" id="GO:0020037">
    <property type="term" value="F:heme binding"/>
    <property type="evidence" value="ECO:0007669"/>
    <property type="project" value="InterPro"/>
</dbReference>
<dbReference type="InterPro" id="IPR036396">
    <property type="entry name" value="Cyt_P450_sf"/>
</dbReference>
<dbReference type="OrthoDB" id="3366823at2759"/>
<evidence type="ECO:0000256" key="1">
    <source>
        <dbReference type="ARBA" id="ARBA00001971"/>
    </source>
</evidence>
<keyword evidence="7" id="KW-1185">Reference proteome</keyword>
<comment type="similarity">
    <text evidence="2">Belongs to the cytochrome P450 family.</text>
</comment>
<reference evidence="6 7" key="1">
    <citation type="journal article" date="2018" name="Sci. Rep.">
        <title>Comparative genomics provides insights into the lifestyle and reveals functional heterogeneity of dark septate endophytic fungi.</title>
        <authorList>
            <person name="Knapp D.G."/>
            <person name="Nemeth J.B."/>
            <person name="Barry K."/>
            <person name="Hainaut M."/>
            <person name="Henrissat B."/>
            <person name="Johnson J."/>
            <person name="Kuo A."/>
            <person name="Lim J.H.P."/>
            <person name="Lipzen A."/>
            <person name="Nolan M."/>
            <person name="Ohm R.A."/>
            <person name="Tamas L."/>
            <person name="Grigoriev I.V."/>
            <person name="Spatafora J.W."/>
            <person name="Nagy L.G."/>
            <person name="Kovacs G.M."/>
        </authorList>
    </citation>
    <scope>NUCLEOTIDE SEQUENCE [LARGE SCALE GENOMIC DNA]</scope>
    <source>
        <strain evidence="6 7">DSE2036</strain>
    </source>
</reference>
<dbReference type="GO" id="GO:0004497">
    <property type="term" value="F:monooxygenase activity"/>
    <property type="evidence" value="ECO:0007669"/>
    <property type="project" value="InterPro"/>
</dbReference>
<dbReference type="InterPro" id="IPR002403">
    <property type="entry name" value="Cyt_P450_E_grp-IV"/>
</dbReference>
<dbReference type="PRINTS" id="PR00465">
    <property type="entry name" value="EP450IV"/>
</dbReference>
<dbReference type="Pfam" id="PF00067">
    <property type="entry name" value="p450"/>
    <property type="match status" value="1"/>
</dbReference>
<comment type="cofactor">
    <cofactor evidence="1 5">
        <name>heme</name>
        <dbReference type="ChEBI" id="CHEBI:30413"/>
    </cofactor>
</comment>
<dbReference type="InterPro" id="IPR053007">
    <property type="entry name" value="CYP450_monoxygenase_sec-met"/>
</dbReference>
<dbReference type="Gene3D" id="1.10.630.10">
    <property type="entry name" value="Cytochrome P450"/>
    <property type="match status" value="1"/>
</dbReference>
<dbReference type="GO" id="GO:0005506">
    <property type="term" value="F:iron ion binding"/>
    <property type="evidence" value="ECO:0007669"/>
    <property type="project" value="InterPro"/>
</dbReference>
<evidence type="ECO:0000256" key="3">
    <source>
        <dbReference type="ARBA" id="ARBA00022723"/>
    </source>
</evidence>
<name>A0A2V1DT74_9PLEO</name>
<dbReference type="AlphaFoldDB" id="A0A2V1DT74"/>
<dbReference type="CDD" id="cd11040">
    <property type="entry name" value="CYP7_CYP8-like"/>
    <property type="match status" value="1"/>
</dbReference>
<evidence type="ECO:0000313" key="7">
    <source>
        <dbReference type="Proteomes" id="UP000244855"/>
    </source>
</evidence>
<evidence type="ECO:0000256" key="4">
    <source>
        <dbReference type="ARBA" id="ARBA00023004"/>
    </source>
</evidence>
<evidence type="ECO:0000256" key="5">
    <source>
        <dbReference type="PIRSR" id="PIRSR602403-1"/>
    </source>
</evidence>
<dbReference type="InterPro" id="IPR001128">
    <property type="entry name" value="Cyt_P450"/>
</dbReference>
<evidence type="ECO:0000313" key="6">
    <source>
        <dbReference type="EMBL" id="PVI00474.1"/>
    </source>
</evidence>
<evidence type="ECO:0000256" key="2">
    <source>
        <dbReference type="ARBA" id="ARBA00010617"/>
    </source>
</evidence>
<proteinExistence type="inferred from homology"/>
<dbReference type="Proteomes" id="UP000244855">
    <property type="component" value="Unassembled WGS sequence"/>
</dbReference>
<dbReference type="STRING" id="97972.A0A2V1DT74"/>
<dbReference type="PANTHER" id="PTHR47582:SF1">
    <property type="entry name" value="P450, PUTATIVE (EUROFUNG)-RELATED"/>
    <property type="match status" value="1"/>
</dbReference>
<dbReference type="SUPFAM" id="SSF48264">
    <property type="entry name" value="Cytochrome P450"/>
    <property type="match status" value="1"/>
</dbReference>
<dbReference type="GO" id="GO:0016705">
    <property type="term" value="F:oxidoreductase activity, acting on paired donors, with incorporation or reduction of molecular oxygen"/>
    <property type="evidence" value="ECO:0007669"/>
    <property type="project" value="InterPro"/>
</dbReference>
<keyword evidence="3 5" id="KW-0479">Metal-binding</keyword>
<keyword evidence="4 5" id="KW-0408">Iron</keyword>
<accession>A0A2V1DT74</accession>
<feature type="binding site" description="axial binding residue" evidence="5">
    <location>
        <position position="446"/>
    </location>
    <ligand>
        <name>heme</name>
        <dbReference type="ChEBI" id="CHEBI:30413"/>
    </ligand>
    <ligandPart>
        <name>Fe</name>
        <dbReference type="ChEBI" id="CHEBI:18248"/>
    </ligandPart>
</feature>
<sequence length="519" mass="57909">MAIISGSVAGVLALAVVAGALISYFGRIQVDSREPPVVHPKIPFIGHLIGMIRHGPLYFTQVSSKVKAPIFTLPVLGNRTYVCGSPALTAAIQRASATLDFDELIVHAMPRFVGLSKEAAEILKDPTATTEGSRRVVEMAHSVINPPLQPQNMEDLTMKQLKNFSDYFNGIRNDQEFKLYHMATRAVAFASMDTFYGPKNPFKLNNDLMEDFFVWETDVVPYMVGFFPSIFVRKATQALSRMGKSFEEYINNGHVKEAHALIQSRQALHEDAGISIPDQGRLEVGLSLAFNVNAGITTFWILDNIYSRPELLEEIRREVRENAITAPGTISYAKLKDSCHLLASVYRETMRINAPMNTARWVKEDIVIADTYLLRKGSVVQAAGGIMHWDPELWGEDVHSFNPRRFWGTQSGLKNPPASDQKGEGKTSQQVHAAAFRAFGGGASMCPGRFFAQMEIMSLVAVVVSGFDILPPQGKEKVDWNPARDDTKFPFAVSKPVRDIDVRFRRREGMEDLEWKLDL</sequence>